<dbReference type="Pfam" id="PF00179">
    <property type="entry name" value="UQ_con"/>
    <property type="match status" value="1"/>
</dbReference>
<dbReference type="AlphaFoldDB" id="A0AA40LR48"/>
<organism evidence="2 3">
    <name type="scientific">Cnephaeus nilssonii</name>
    <name type="common">Northern bat</name>
    <name type="synonym">Eptesicus nilssonii</name>
    <dbReference type="NCBI Taxonomy" id="3371016"/>
    <lineage>
        <taxon>Eukaryota</taxon>
        <taxon>Metazoa</taxon>
        <taxon>Chordata</taxon>
        <taxon>Craniata</taxon>
        <taxon>Vertebrata</taxon>
        <taxon>Euteleostomi</taxon>
        <taxon>Mammalia</taxon>
        <taxon>Eutheria</taxon>
        <taxon>Laurasiatheria</taxon>
        <taxon>Chiroptera</taxon>
        <taxon>Yangochiroptera</taxon>
        <taxon>Vespertilionidae</taxon>
        <taxon>Cnephaeus</taxon>
    </lineage>
</organism>
<dbReference type="Gene3D" id="3.10.110.10">
    <property type="entry name" value="Ubiquitin Conjugating Enzyme"/>
    <property type="match status" value="1"/>
</dbReference>
<evidence type="ECO:0000313" key="3">
    <source>
        <dbReference type="Proteomes" id="UP001177744"/>
    </source>
</evidence>
<dbReference type="PANTHER" id="PTHR24068">
    <property type="entry name" value="UBIQUITIN-CONJUGATING ENZYME E2"/>
    <property type="match status" value="1"/>
</dbReference>
<dbReference type="SUPFAM" id="SSF54495">
    <property type="entry name" value="UBC-like"/>
    <property type="match status" value="1"/>
</dbReference>
<evidence type="ECO:0000259" key="1">
    <source>
        <dbReference type="PROSITE" id="PS50127"/>
    </source>
</evidence>
<dbReference type="Proteomes" id="UP001177744">
    <property type="component" value="Unassembled WGS sequence"/>
</dbReference>
<accession>A0AA40LR48</accession>
<proteinExistence type="predicted"/>
<reference evidence="2" key="1">
    <citation type="submission" date="2023-06" db="EMBL/GenBank/DDBJ databases">
        <title>Reference genome for the Northern bat (Eptesicus nilssonii), a most northern bat species.</title>
        <authorList>
            <person name="Laine V.N."/>
            <person name="Pulliainen A.T."/>
            <person name="Lilley T.M."/>
        </authorList>
    </citation>
    <scope>NUCLEOTIDE SEQUENCE</scope>
    <source>
        <strain evidence="2">BLF_Eptnil</strain>
        <tissue evidence="2">Kidney</tissue>
    </source>
</reference>
<dbReference type="PROSITE" id="PS50127">
    <property type="entry name" value="UBC_2"/>
    <property type="match status" value="1"/>
</dbReference>
<feature type="domain" description="UBC core" evidence="1">
    <location>
        <begin position="18"/>
        <end position="167"/>
    </location>
</feature>
<comment type="caution">
    <text evidence="2">The sequence shown here is derived from an EMBL/GenBank/DDBJ whole genome shotgun (WGS) entry which is preliminary data.</text>
</comment>
<gene>
    <name evidence="2" type="ORF">QTO34_015869</name>
</gene>
<dbReference type="CDD" id="cd23794">
    <property type="entry name" value="UBCc_UBE2F_UBE2M"/>
    <property type="match status" value="1"/>
</dbReference>
<dbReference type="InterPro" id="IPR016135">
    <property type="entry name" value="UBQ-conjugating_enzyme/RWD"/>
</dbReference>
<dbReference type="InterPro" id="IPR000608">
    <property type="entry name" value="UBC"/>
</dbReference>
<name>A0AA40LR48_CNENI</name>
<evidence type="ECO:0000313" key="2">
    <source>
        <dbReference type="EMBL" id="KAK1343096.1"/>
    </source>
</evidence>
<dbReference type="EMBL" id="JAULJE010000005">
    <property type="protein sequence ID" value="KAK1343096.1"/>
    <property type="molecule type" value="Genomic_DNA"/>
</dbReference>
<protein>
    <recommendedName>
        <fullName evidence="1">UBC core domain-containing protein</fullName>
    </recommendedName>
</protein>
<keyword evidence="3" id="KW-1185">Reference proteome</keyword>
<sequence>MCWAPAASLPEVPRVAVAVMPSLASHLQRDDGLRGSRTSATASDSSEGVCGRHRRLLKEVAELEANLPYEAYYQGGQFQFETEVPDAYSTVPPKVRCLTRAWHPNITQTASGSSAGTGWAPTRTVKGVVWGLNSVCTDLNFDDPLNIEAAEHRLGTRRTSRIQGRPH</sequence>
<dbReference type="SMART" id="SM00212">
    <property type="entry name" value="UBCc"/>
    <property type="match status" value="1"/>
</dbReference>